<dbReference type="Pfam" id="PF00005">
    <property type="entry name" value="ABC_tran"/>
    <property type="match status" value="1"/>
</dbReference>
<dbReference type="InterPro" id="IPR017871">
    <property type="entry name" value="ABC_transporter-like_CS"/>
</dbReference>
<feature type="domain" description="ABC transporter" evidence="11">
    <location>
        <begin position="487"/>
        <end position="699"/>
    </location>
</feature>
<dbReference type="InterPro" id="IPR003439">
    <property type="entry name" value="ABC_transporter-like_ATP-bd"/>
</dbReference>
<evidence type="ECO:0000256" key="8">
    <source>
        <dbReference type="ARBA" id="ARBA00022989"/>
    </source>
</evidence>
<keyword evidence="3" id="KW-1003">Cell membrane</keyword>
<evidence type="ECO:0000259" key="11">
    <source>
        <dbReference type="PROSITE" id="PS50893"/>
    </source>
</evidence>
<dbReference type="PROSITE" id="PS50929">
    <property type="entry name" value="ABC_TM1F"/>
    <property type="match status" value="1"/>
</dbReference>
<feature type="transmembrane region" description="Helical" evidence="10">
    <location>
        <begin position="407"/>
        <end position="432"/>
    </location>
</feature>
<feature type="transmembrane region" description="Helical" evidence="10">
    <location>
        <begin position="310"/>
        <end position="327"/>
    </location>
</feature>
<dbReference type="Pfam" id="PF00664">
    <property type="entry name" value="ABC_membrane"/>
    <property type="match status" value="1"/>
</dbReference>
<organism evidence="14 16">
    <name type="scientific">Legionella adelaidensis</name>
    <dbReference type="NCBI Taxonomy" id="45056"/>
    <lineage>
        <taxon>Bacteria</taxon>
        <taxon>Pseudomonadati</taxon>
        <taxon>Pseudomonadota</taxon>
        <taxon>Gammaproteobacteria</taxon>
        <taxon>Legionellales</taxon>
        <taxon>Legionellaceae</taxon>
        <taxon>Legionella</taxon>
    </lineage>
</organism>
<reference evidence="14 16" key="1">
    <citation type="submission" date="2015-11" db="EMBL/GenBank/DDBJ databases">
        <title>Identification of large and diverse effector repertoires of 38 Legionella species.</title>
        <authorList>
            <person name="Burstein D."/>
            <person name="Amaro F."/>
            <person name="Zusman T."/>
            <person name="Lifshitz Z."/>
            <person name="Cohen O."/>
            <person name="Gilbert J.A."/>
            <person name="Pupko T."/>
            <person name="Shuman H.A."/>
            <person name="Segal G."/>
        </authorList>
    </citation>
    <scope>NUCLEOTIDE SEQUENCE [LARGE SCALE GENOMIC DNA]</scope>
    <source>
        <strain evidence="14 16">1762-AUS-E</strain>
    </source>
</reference>
<dbReference type="PANTHER" id="PTHR43394">
    <property type="entry name" value="ATP-DEPENDENT PERMEASE MDL1, MITOCHONDRIAL"/>
    <property type="match status" value="1"/>
</dbReference>
<dbReference type="KEGG" id="ladl:NCTC12735_01851"/>
<dbReference type="GO" id="GO:0006508">
    <property type="term" value="P:proteolysis"/>
    <property type="evidence" value="ECO:0007669"/>
    <property type="project" value="InterPro"/>
</dbReference>
<evidence type="ECO:0000256" key="10">
    <source>
        <dbReference type="SAM" id="Phobius"/>
    </source>
</evidence>
<dbReference type="PROSITE" id="PS00211">
    <property type="entry name" value="ABC_TRANSPORTER_1"/>
    <property type="match status" value="1"/>
</dbReference>
<dbReference type="GO" id="GO:0008233">
    <property type="term" value="F:peptidase activity"/>
    <property type="evidence" value="ECO:0007669"/>
    <property type="project" value="InterPro"/>
</dbReference>
<keyword evidence="6 15" id="KW-0378">Hydrolase</keyword>
<keyword evidence="4 10" id="KW-0812">Transmembrane</keyword>
<reference evidence="15 17" key="2">
    <citation type="submission" date="2018-12" db="EMBL/GenBank/DDBJ databases">
        <authorList>
            <consortium name="Pathogen Informatics"/>
        </authorList>
    </citation>
    <scope>NUCLEOTIDE SEQUENCE [LARGE SCALE GENOMIC DNA]</scope>
    <source>
        <strain evidence="15 17">NCTC12735</strain>
        <plasmid evidence="17">26</plasmid>
    </source>
</reference>
<dbReference type="InterPro" id="IPR027417">
    <property type="entry name" value="P-loop_NTPase"/>
</dbReference>
<feature type="domain" description="ABC transmembrane type-1" evidence="12">
    <location>
        <begin position="173"/>
        <end position="454"/>
    </location>
</feature>
<dbReference type="STRING" id="45056.Lade_2101"/>
<dbReference type="InterPro" id="IPR036640">
    <property type="entry name" value="ABC1_TM_sf"/>
</dbReference>
<evidence type="ECO:0000256" key="4">
    <source>
        <dbReference type="ARBA" id="ARBA00022692"/>
    </source>
</evidence>
<evidence type="ECO:0000259" key="13">
    <source>
        <dbReference type="PROSITE" id="PS50990"/>
    </source>
</evidence>
<keyword evidence="16" id="KW-1185">Reference proteome</keyword>
<dbReference type="PANTHER" id="PTHR43394:SF1">
    <property type="entry name" value="ATP-BINDING CASSETTE SUB-FAMILY B MEMBER 10, MITOCHONDRIAL"/>
    <property type="match status" value="1"/>
</dbReference>
<dbReference type="SUPFAM" id="SSF90123">
    <property type="entry name" value="ABC transporter transmembrane region"/>
    <property type="match status" value="1"/>
</dbReference>
<dbReference type="Gene3D" id="1.20.1560.10">
    <property type="entry name" value="ABC transporter type 1, transmembrane domain"/>
    <property type="match status" value="1"/>
</dbReference>
<evidence type="ECO:0000256" key="6">
    <source>
        <dbReference type="ARBA" id="ARBA00022801"/>
    </source>
</evidence>
<dbReference type="AlphaFoldDB" id="A0A0W0R161"/>
<dbReference type="GO" id="GO:0015421">
    <property type="term" value="F:ABC-type oligopeptide transporter activity"/>
    <property type="evidence" value="ECO:0007669"/>
    <property type="project" value="TreeGrafter"/>
</dbReference>
<dbReference type="RefSeq" id="WP_162261890.1">
    <property type="nucleotide sequence ID" value="NZ_CAAAHS010000001.1"/>
</dbReference>
<evidence type="ECO:0000256" key="5">
    <source>
        <dbReference type="ARBA" id="ARBA00022741"/>
    </source>
</evidence>
<name>A0A0W0R161_9GAMM</name>
<dbReference type="GO" id="GO:0016887">
    <property type="term" value="F:ATP hydrolysis activity"/>
    <property type="evidence" value="ECO:0007669"/>
    <property type="project" value="InterPro"/>
</dbReference>
<geneLocation type="plasmid" evidence="15 17">
    <name>26</name>
</geneLocation>
<keyword evidence="7" id="KW-0067">ATP-binding</keyword>
<dbReference type="FunFam" id="3.40.50.300:FF:000299">
    <property type="entry name" value="ABC transporter ATP-binding protein/permease"/>
    <property type="match status" value="1"/>
</dbReference>
<dbReference type="Gene3D" id="3.40.50.300">
    <property type="entry name" value="P-loop containing nucleotide triphosphate hydrolases"/>
    <property type="match status" value="1"/>
</dbReference>
<dbReference type="EMBL" id="LNKA01000019">
    <property type="protein sequence ID" value="KTC64807.1"/>
    <property type="molecule type" value="Genomic_DNA"/>
</dbReference>
<evidence type="ECO:0000313" key="16">
    <source>
        <dbReference type="Proteomes" id="UP000054859"/>
    </source>
</evidence>
<dbReference type="InterPro" id="IPR005074">
    <property type="entry name" value="Peptidase_C39"/>
</dbReference>
<proteinExistence type="predicted"/>
<dbReference type="GO" id="GO:0005886">
    <property type="term" value="C:plasma membrane"/>
    <property type="evidence" value="ECO:0007669"/>
    <property type="project" value="UniProtKB-SubCell"/>
</dbReference>
<dbReference type="Proteomes" id="UP000281170">
    <property type="component" value="Plasmid 26"/>
</dbReference>
<keyword evidence="5" id="KW-0547">Nucleotide-binding</keyword>
<feature type="transmembrane region" description="Helical" evidence="10">
    <location>
        <begin position="208"/>
        <end position="226"/>
    </location>
</feature>
<comment type="subcellular location">
    <subcellularLocation>
        <location evidence="1">Cell membrane</location>
        <topology evidence="1">Multi-pass membrane protein</topology>
    </subcellularLocation>
</comment>
<dbReference type="Pfam" id="PF03412">
    <property type="entry name" value="Peptidase_C39"/>
    <property type="match status" value="1"/>
</dbReference>
<dbReference type="Gene3D" id="3.90.70.10">
    <property type="entry name" value="Cysteine proteinases"/>
    <property type="match status" value="1"/>
</dbReference>
<evidence type="ECO:0000313" key="15">
    <source>
        <dbReference type="EMBL" id="VEH86203.1"/>
    </source>
</evidence>
<evidence type="ECO:0000256" key="3">
    <source>
        <dbReference type="ARBA" id="ARBA00022475"/>
    </source>
</evidence>
<dbReference type="CDD" id="cd18567">
    <property type="entry name" value="ABC_6TM_CvaB_RaxB_like"/>
    <property type="match status" value="1"/>
</dbReference>
<dbReference type="InterPro" id="IPR011527">
    <property type="entry name" value="ABC1_TM_dom"/>
</dbReference>
<evidence type="ECO:0000256" key="7">
    <source>
        <dbReference type="ARBA" id="ARBA00022840"/>
    </source>
</evidence>
<feature type="domain" description="Peptidase C39" evidence="13">
    <location>
        <begin position="22"/>
        <end position="141"/>
    </location>
</feature>
<dbReference type="GO" id="GO:0005524">
    <property type="term" value="F:ATP binding"/>
    <property type="evidence" value="ECO:0007669"/>
    <property type="project" value="UniProtKB-KW"/>
</dbReference>
<keyword evidence="8 10" id="KW-1133">Transmembrane helix</keyword>
<gene>
    <name evidence="15" type="primary">lagD</name>
    <name evidence="14" type="ORF">Lade_2101</name>
    <name evidence="15" type="ORF">NCTC12735_01851</name>
</gene>
<dbReference type="PATRIC" id="fig|45056.6.peg.2173"/>
<dbReference type="Proteomes" id="UP000054859">
    <property type="component" value="Unassembled WGS sequence"/>
</dbReference>
<evidence type="ECO:0000256" key="9">
    <source>
        <dbReference type="ARBA" id="ARBA00023136"/>
    </source>
</evidence>
<dbReference type="PROSITE" id="PS50893">
    <property type="entry name" value="ABC_TRANSPORTER_2"/>
    <property type="match status" value="1"/>
</dbReference>
<dbReference type="SUPFAM" id="SSF52540">
    <property type="entry name" value="P-loop containing nucleoside triphosphate hydrolases"/>
    <property type="match status" value="1"/>
</dbReference>
<evidence type="ECO:0000256" key="1">
    <source>
        <dbReference type="ARBA" id="ARBA00004651"/>
    </source>
</evidence>
<evidence type="ECO:0000313" key="17">
    <source>
        <dbReference type="Proteomes" id="UP000281170"/>
    </source>
</evidence>
<dbReference type="EMBL" id="LR134435">
    <property type="protein sequence ID" value="VEH86203.1"/>
    <property type="molecule type" value="Genomic_DNA"/>
</dbReference>
<evidence type="ECO:0000259" key="12">
    <source>
        <dbReference type="PROSITE" id="PS50929"/>
    </source>
</evidence>
<keyword evidence="15" id="KW-0614">Plasmid</keyword>
<evidence type="ECO:0000313" key="14">
    <source>
        <dbReference type="EMBL" id="KTC64807.1"/>
    </source>
</evidence>
<keyword evidence="2" id="KW-0813">Transport</keyword>
<sequence>MDSMNLNFLFRERKKKLPLVLQDERAECGHACVAMISNYWGHELDLYTLRKIKSTSSKGSTLSELISLFETLGFSSTALQVPLEEMHLIKTPAILHWNLNHFVVLKKVSKNYIVIHDPATGARRYTWREVSQSFTGIILEVNKSEDFQKIRDKNKLSLFSLLKTITGINQFIVFLLVLSLALEVFTLINPLFIQYVTDNVVDMNEKSNLYAIAFGFLILTFIQAFTEYTRGNMVIYISKNLTEQFSSNIVRHLLKLPLDFFEKRSKGDLHTKFQGIQEIQKKLSTDFISTSLNGLMIIINFLVMLLYSTLLSSFVFLFLMVTLFIRYSSYQYVKKQSEASIHYHTKSLTLFLETLHAILPIKTFLKERLRFSLWRGFFIKSLNADIKIEKFQALAQVSDEFLSQIEYILVVCLGASLVISNQFSVGMLIAFLSYRLLFVNKMHAFIRSMMEYKLISIQLQRLSDIVLQSPEVITKGCGQKDKTHGSLHLKNISFKYQTNEPWVLRKINLRIHAGEKVAIVGPSGCGKSTLLKIIMGLLVPQEGEIYIDHYPLTTFGLENYRQLTAAVMQEDLLLSGSIIQNIVFFDEHIDFEKVYSATQIACIHDFISSLPMGYETLIGEMGSNFSGGQKQRILLARALYRQPKILFLDEATSHLDRENEHKISESLRQLQITQIIIAHRQETIEKADSVISLAKINNL</sequence>
<feature type="transmembrane region" description="Helical" evidence="10">
    <location>
        <begin position="171"/>
        <end position="196"/>
    </location>
</feature>
<keyword evidence="9 10" id="KW-0472">Membrane</keyword>
<dbReference type="EC" id="3.4.22.-" evidence="15"/>
<protein>
    <submittedName>
        <fullName evidence="14">ABC transporter</fullName>
        <ecNumber evidence="15">3.4.22.-</ecNumber>
    </submittedName>
</protein>
<dbReference type="SMART" id="SM00382">
    <property type="entry name" value="AAA"/>
    <property type="match status" value="1"/>
</dbReference>
<evidence type="ECO:0000256" key="2">
    <source>
        <dbReference type="ARBA" id="ARBA00022448"/>
    </source>
</evidence>
<dbReference type="PROSITE" id="PS50990">
    <property type="entry name" value="PEPTIDASE_C39"/>
    <property type="match status" value="1"/>
</dbReference>
<dbReference type="InterPro" id="IPR003593">
    <property type="entry name" value="AAA+_ATPase"/>
</dbReference>
<dbReference type="InterPro" id="IPR039421">
    <property type="entry name" value="Type_1_exporter"/>
</dbReference>
<accession>A0A0W0R161</accession>